<dbReference type="EMBL" id="JAUSRD010000017">
    <property type="protein sequence ID" value="MDP9896350.1"/>
    <property type="molecule type" value="Genomic_DNA"/>
</dbReference>
<sequence>MNWKTKSAKTGDVRFHRRCVDCSCLQVCPAQARNGQEDEVAAKVRFRKTRRTASGPFLALGGPARRHREIW</sequence>
<dbReference type="AlphaFoldDB" id="A0AAW8D1B4"/>
<proteinExistence type="predicted"/>
<comment type="caution">
    <text evidence="1">The sequence shown here is derived from an EMBL/GenBank/DDBJ whole genome shotgun (WGS) entry which is preliminary data.</text>
</comment>
<protein>
    <submittedName>
        <fullName evidence="1">Ferredoxin</fullName>
    </submittedName>
</protein>
<dbReference type="Proteomes" id="UP001242045">
    <property type="component" value="Unassembled WGS sequence"/>
</dbReference>
<name>A0AAW8D1B4_9BURK</name>
<organism evidence="1 2">
    <name type="scientific">Variovorax boronicumulans</name>
    <dbReference type="NCBI Taxonomy" id="436515"/>
    <lineage>
        <taxon>Bacteria</taxon>
        <taxon>Pseudomonadati</taxon>
        <taxon>Pseudomonadota</taxon>
        <taxon>Betaproteobacteria</taxon>
        <taxon>Burkholderiales</taxon>
        <taxon>Comamonadaceae</taxon>
        <taxon>Variovorax</taxon>
    </lineage>
</organism>
<gene>
    <name evidence="1" type="ORF">J2W31_005485</name>
</gene>
<reference evidence="1" key="1">
    <citation type="submission" date="2023-07" db="EMBL/GenBank/DDBJ databases">
        <title>Sorghum-associated microbial communities from plants grown in Nebraska, USA.</title>
        <authorList>
            <person name="Schachtman D."/>
        </authorList>
    </citation>
    <scope>NUCLEOTIDE SEQUENCE</scope>
    <source>
        <strain evidence="1">DS3754</strain>
    </source>
</reference>
<evidence type="ECO:0000313" key="1">
    <source>
        <dbReference type="EMBL" id="MDP9896350.1"/>
    </source>
</evidence>
<evidence type="ECO:0000313" key="2">
    <source>
        <dbReference type="Proteomes" id="UP001242045"/>
    </source>
</evidence>
<accession>A0AAW8D1B4</accession>